<gene>
    <name evidence="3" type="ORF">ACFR9U_02410</name>
</gene>
<reference evidence="3 4" key="1">
    <citation type="journal article" date="2019" name="Int. J. Syst. Evol. Microbiol.">
        <title>The Global Catalogue of Microorganisms (GCM) 10K type strain sequencing project: providing services to taxonomists for standard genome sequencing and annotation.</title>
        <authorList>
            <consortium name="The Broad Institute Genomics Platform"/>
            <consortium name="The Broad Institute Genome Sequencing Center for Infectious Disease"/>
            <person name="Wu L."/>
            <person name="Ma J."/>
        </authorList>
    </citation>
    <scope>NUCLEOTIDE SEQUENCE [LARGE SCALE GENOMIC DNA]</scope>
    <source>
        <strain evidence="3 4">CGMCC 1.12125</strain>
    </source>
</reference>
<dbReference type="InterPro" id="IPR055999">
    <property type="entry name" value="DUF7577"/>
</dbReference>
<feature type="domain" description="DUF7577" evidence="2">
    <location>
        <begin position="75"/>
        <end position="97"/>
    </location>
</feature>
<evidence type="ECO:0000259" key="2">
    <source>
        <dbReference type="Pfam" id="PF24463"/>
    </source>
</evidence>
<keyword evidence="1" id="KW-1133">Transmembrane helix</keyword>
<name>A0ABD6C687_9EURY</name>
<accession>A0ABD6C687</accession>
<sequence>MSLPARLYLLVITVLLLAALMICIPVIVNIVREGLDRREQWRADEMEMYSPDPEFEAGPPAVLDEETPDLPPGMVACPYCGATNESGFAYCGRCVSPI</sequence>
<proteinExistence type="predicted"/>
<evidence type="ECO:0000313" key="3">
    <source>
        <dbReference type="EMBL" id="MFD1585821.1"/>
    </source>
</evidence>
<protein>
    <submittedName>
        <fullName evidence="3">Zinc ribbon domain-containing protein</fullName>
    </submittedName>
</protein>
<keyword evidence="1" id="KW-0812">Transmembrane</keyword>
<evidence type="ECO:0000313" key="4">
    <source>
        <dbReference type="Proteomes" id="UP001597119"/>
    </source>
</evidence>
<dbReference type="Pfam" id="PF24463">
    <property type="entry name" value="DUF7577"/>
    <property type="match status" value="1"/>
</dbReference>
<keyword evidence="1" id="KW-0472">Membrane</keyword>
<dbReference type="EMBL" id="JBHUDJ010000001">
    <property type="protein sequence ID" value="MFD1585821.1"/>
    <property type="molecule type" value="Genomic_DNA"/>
</dbReference>
<dbReference type="Proteomes" id="UP001597119">
    <property type="component" value="Unassembled WGS sequence"/>
</dbReference>
<feature type="transmembrane region" description="Helical" evidence="1">
    <location>
        <begin position="6"/>
        <end position="31"/>
    </location>
</feature>
<dbReference type="RefSeq" id="WP_247377058.1">
    <property type="nucleotide sequence ID" value="NZ_JALLGV010000003.1"/>
</dbReference>
<organism evidence="3 4">
    <name type="scientific">Halorientalis brevis</name>
    <dbReference type="NCBI Taxonomy" id="1126241"/>
    <lineage>
        <taxon>Archaea</taxon>
        <taxon>Methanobacteriati</taxon>
        <taxon>Methanobacteriota</taxon>
        <taxon>Stenosarchaea group</taxon>
        <taxon>Halobacteria</taxon>
        <taxon>Halobacteriales</taxon>
        <taxon>Haloarculaceae</taxon>
        <taxon>Halorientalis</taxon>
    </lineage>
</organism>
<comment type="caution">
    <text evidence="3">The sequence shown here is derived from an EMBL/GenBank/DDBJ whole genome shotgun (WGS) entry which is preliminary data.</text>
</comment>
<evidence type="ECO:0000256" key="1">
    <source>
        <dbReference type="SAM" id="Phobius"/>
    </source>
</evidence>
<dbReference type="AlphaFoldDB" id="A0ABD6C687"/>
<keyword evidence="4" id="KW-1185">Reference proteome</keyword>